<feature type="transmembrane region" description="Helical" evidence="1">
    <location>
        <begin position="73"/>
        <end position="96"/>
    </location>
</feature>
<feature type="transmembrane region" description="Helical" evidence="1">
    <location>
        <begin position="136"/>
        <end position="159"/>
    </location>
</feature>
<dbReference type="AlphaFoldDB" id="A0A7J8IM81"/>
<gene>
    <name evidence="2" type="ORF">HJG63_010646</name>
</gene>
<comment type="caution">
    <text evidence="2">The sequence shown here is derived from an EMBL/GenBank/DDBJ whole genome shotgun (WGS) entry which is preliminary data.</text>
</comment>
<evidence type="ECO:0000313" key="2">
    <source>
        <dbReference type="EMBL" id="KAF6485448.1"/>
    </source>
</evidence>
<keyword evidence="1" id="KW-1133">Transmembrane helix</keyword>
<keyword evidence="3" id="KW-1185">Reference proteome</keyword>
<feature type="transmembrane region" description="Helical" evidence="1">
    <location>
        <begin position="12"/>
        <end position="34"/>
    </location>
</feature>
<keyword evidence="1" id="KW-0812">Transmembrane</keyword>
<dbReference type="Proteomes" id="UP000593571">
    <property type="component" value="Unassembled WGS sequence"/>
</dbReference>
<sequence>MFSSFQLLHSLFLTGSLLCFLAPFLCFLLVSFLTEFICSSPKFTEYLYNQCFASGRSLVSILFSSFLEFSPVLSFGTCFFVSSFWLPPCICFYVLGKIFKTPGLNRMVLCIIRCPVGPSGTVDPGHLIQVLKVCSLYGLFILSCCSSAFVAICTTVGVIDPQAD</sequence>
<evidence type="ECO:0000313" key="3">
    <source>
        <dbReference type="Proteomes" id="UP000593571"/>
    </source>
</evidence>
<reference evidence="2 3" key="1">
    <citation type="journal article" date="2020" name="Nature">
        <title>Six reference-quality genomes reveal evolution of bat adaptations.</title>
        <authorList>
            <person name="Jebb D."/>
            <person name="Huang Z."/>
            <person name="Pippel M."/>
            <person name="Hughes G.M."/>
            <person name="Lavrichenko K."/>
            <person name="Devanna P."/>
            <person name="Winkler S."/>
            <person name="Jermiin L.S."/>
            <person name="Skirmuntt E.C."/>
            <person name="Katzourakis A."/>
            <person name="Burkitt-Gray L."/>
            <person name="Ray D.A."/>
            <person name="Sullivan K.A.M."/>
            <person name="Roscito J.G."/>
            <person name="Kirilenko B.M."/>
            <person name="Davalos L.M."/>
            <person name="Corthals A.P."/>
            <person name="Power M.L."/>
            <person name="Jones G."/>
            <person name="Ransome R.D."/>
            <person name="Dechmann D.K.N."/>
            <person name="Locatelli A.G."/>
            <person name="Puechmaille S.J."/>
            <person name="Fedrigo O."/>
            <person name="Jarvis E.D."/>
            <person name="Hiller M."/>
            <person name="Vernes S.C."/>
            <person name="Myers E.W."/>
            <person name="Teeling E.C."/>
        </authorList>
    </citation>
    <scope>NUCLEOTIDE SEQUENCE [LARGE SCALE GENOMIC DNA]</scope>
    <source>
        <strain evidence="2">MRouAeg1</strain>
        <tissue evidence="2">Muscle</tissue>
    </source>
</reference>
<accession>A0A7J8IM81</accession>
<proteinExistence type="predicted"/>
<keyword evidence="1" id="KW-0472">Membrane</keyword>
<name>A0A7J8IM81_ROUAE</name>
<dbReference type="EMBL" id="JACASE010000003">
    <property type="protein sequence ID" value="KAF6485448.1"/>
    <property type="molecule type" value="Genomic_DNA"/>
</dbReference>
<evidence type="ECO:0000256" key="1">
    <source>
        <dbReference type="SAM" id="Phobius"/>
    </source>
</evidence>
<organism evidence="2 3">
    <name type="scientific">Rousettus aegyptiacus</name>
    <name type="common">Egyptian fruit bat</name>
    <name type="synonym">Pteropus aegyptiacus</name>
    <dbReference type="NCBI Taxonomy" id="9407"/>
    <lineage>
        <taxon>Eukaryota</taxon>
        <taxon>Metazoa</taxon>
        <taxon>Chordata</taxon>
        <taxon>Craniata</taxon>
        <taxon>Vertebrata</taxon>
        <taxon>Euteleostomi</taxon>
        <taxon>Mammalia</taxon>
        <taxon>Eutheria</taxon>
        <taxon>Laurasiatheria</taxon>
        <taxon>Chiroptera</taxon>
        <taxon>Yinpterochiroptera</taxon>
        <taxon>Pteropodoidea</taxon>
        <taxon>Pteropodidae</taxon>
        <taxon>Rousettinae</taxon>
        <taxon>Rousettus</taxon>
    </lineage>
</organism>
<protein>
    <submittedName>
        <fullName evidence="2">Uncharacterized protein</fullName>
    </submittedName>
</protein>